<dbReference type="Proteomes" id="UP000312512">
    <property type="component" value="Unassembled WGS sequence"/>
</dbReference>
<gene>
    <name evidence="2" type="ORF">FH608_003065</name>
</gene>
<feature type="chain" id="PRO_5039282626" evidence="1">
    <location>
        <begin position="19"/>
        <end position="171"/>
    </location>
</feature>
<sequence>MNRIAVLAIPIVSVALLAAPAGATAPKPPSYSLSGTATGTLPESFGQWAGDKVRFTIDAKSTGGRTEGTFDVLHAGKPGEPAAGDFEGKITCLVAADGFAVATGVISKGRATLPGQPAKDVTGQKVSFTVHDKGRRDTMYWMWEFLGAPINDCEGTAPLFRPSTSSFKVKY</sequence>
<evidence type="ECO:0000313" key="3">
    <source>
        <dbReference type="Proteomes" id="UP000312512"/>
    </source>
</evidence>
<evidence type="ECO:0000313" key="2">
    <source>
        <dbReference type="EMBL" id="KAB8197546.1"/>
    </source>
</evidence>
<keyword evidence="1" id="KW-0732">Signal</keyword>
<reference evidence="2 3" key="1">
    <citation type="submission" date="2019-10" db="EMBL/GenBank/DDBJ databases">
        <title>Nonomuraea sp. nov., isolated from Phyllanthus amarus.</title>
        <authorList>
            <person name="Klykleung N."/>
            <person name="Tanasupawat S."/>
        </authorList>
    </citation>
    <scope>NUCLEOTIDE SEQUENCE [LARGE SCALE GENOMIC DNA]</scope>
    <source>
        <strain evidence="2 3">PA1-10</strain>
    </source>
</reference>
<name>A0A5C4WXK2_9ACTN</name>
<proteinExistence type="predicted"/>
<accession>A0A5P9YL13</accession>
<organism evidence="2 3">
    <name type="scientific">Nonomuraea phyllanthi</name>
    <dbReference type="NCBI Taxonomy" id="2219224"/>
    <lineage>
        <taxon>Bacteria</taxon>
        <taxon>Bacillati</taxon>
        <taxon>Actinomycetota</taxon>
        <taxon>Actinomycetes</taxon>
        <taxon>Streptosporangiales</taxon>
        <taxon>Streptosporangiaceae</taxon>
        <taxon>Nonomuraea</taxon>
    </lineage>
</organism>
<protein>
    <submittedName>
        <fullName evidence="2">Uncharacterized protein</fullName>
    </submittedName>
</protein>
<dbReference type="RefSeq" id="WP_139628230.1">
    <property type="nucleotide sequence ID" value="NZ_CP045572.1"/>
</dbReference>
<dbReference type="EMBL" id="VDLX02000001">
    <property type="protein sequence ID" value="KAB8197546.1"/>
    <property type="molecule type" value="Genomic_DNA"/>
</dbReference>
<keyword evidence="3" id="KW-1185">Reference proteome</keyword>
<dbReference type="OrthoDB" id="3628502at2"/>
<dbReference type="AlphaFoldDB" id="A0A5C4WXK2"/>
<accession>A0A5C4WXK2</accession>
<comment type="caution">
    <text evidence="2">The sequence shown here is derived from an EMBL/GenBank/DDBJ whole genome shotgun (WGS) entry which is preliminary data.</text>
</comment>
<evidence type="ECO:0000256" key="1">
    <source>
        <dbReference type="SAM" id="SignalP"/>
    </source>
</evidence>
<feature type="signal peptide" evidence="1">
    <location>
        <begin position="1"/>
        <end position="18"/>
    </location>
</feature>